<evidence type="ECO:0000313" key="6">
    <source>
        <dbReference type="Proteomes" id="UP000297245"/>
    </source>
</evidence>
<name>A0A4S8LF79_DENBC</name>
<sequence>MSAFGEGGFNFKRYLKATECTSFRISQALEARIRGHPATNVTEDEQSPLGTNILSQKHKPLSDILPERTLPDRLVGAFFVRVHPNFPIFHRKTFFIRYKAIWSPTSSSSTHLDPEPGRVCALMMTLVLGAQTLEDTTTSSSSHSGFLTLTQAQ</sequence>
<dbReference type="EMBL" id="ML179463">
    <property type="protein sequence ID" value="THU87128.1"/>
    <property type="molecule type" value="Genomic_DNA"/>
</dbReference>
<keyword evidence="1" id="KW-0805">Transcription regulation</keyword>
<keyword evidence="6" id="KW-1185">Reference proteome</keyword>
<organism evidence="5 6">
    <name type="scientific">Dendrothele bispora (strain CBS 962.96)</name>
    <dbReference type="NCBI Taxonomy" id="1314807"/>
    <lineage>
        <taxon>Eukaryota</taxon>
        <taxon>Fungi</taxon>
        <taxon>Dikarya</taxon>
        <taxon>Basidiomycota</taxon>
        <taxon>Agaricomycotina</taxon>
        <taxon>Agaricomycetes</taxon>
        <taxon>Agaricomycetidae</taxon>
        <taxon>Agaricales</taxon>
        <taxon>Agaricales incertae sedis</taxon>
        <taxon>Dendrothele</taxon>
    </lineage>
</organism>
<dbReference type="InterPro" id="IPR007219">
    <property type="entry name" value="XnlR_reg_dom"/>
</dbReference>
<dbReference type="OrthoDB" id="434771at2759"/>
<dbReference type="PANTHER" id="PTHR47424">
    <property type="entry name" value="REGULATORY PROTEIN GAL4"/>
    <property type="match status" value="1"/>
</dbReference>
<evidence type="ECO:0000313" key="5">
    <source>
        <dbReference type="EMBL" id="THU87128.1"/>
    </source>
</evidence>
<dbReference type="PANTHER" id="PTHR47424:SF6">
    <property type="entry name" value="PROLINE UTILIZATION TRANS-ACTIVATOR"/>
    <property type="match status" value="1"/>
</dbReference>
<reference evidence="5 6" key="1">
    <citation type="journal article" date="2019" name="Nat. Ecol. Evol.">
        <title>Megaphylogeny resolves global patterns of mushroom evolution.</title>
        <authorList>
            <person name="Varga T."/>
            <person name="Krizsan K."/>
            <person name="Foldi C."/>
            <person name="Dima B."/>
            <person name="Sanchez-Garcia M."/>
            <person name="Sanchez-Ramirez S."/>
            <person name="Szollosi G.J."/>
            <person name="Szarkandi J.G."/>
            <person name="Papp V."/>
            <person name="Albert L."/>
            <person name="Andreopoulos W."/>
            <person name="Angelini C."/>
            <person name="Antonin V."/>
            <person name="Barry K.W."/>
            <person name="Bougher N.L."/>
            <person name="Buchanan P."/>
            <person name="Buyck B."/>
            <person name="Bense V."/>
            <person name="Catcheside P."/>
            <person name="Chovatia M."/>
            <person name="Cooper J."/>
            <person name="Damon W."/>
            <person name="Desjardin D."/>
            <person name="Finy P."/>
            <person name="Geml J."/>
            <person name="Haridas S."/>
            <person name="Hughes K."/>
            <person name="Justo A."/>
            <person name="Karasinski D."/>
            <person name="Kautmanova I."/>
            <person name="Kiss B."/>
            <person name="Kocsube S."/>
            <person name="Kotiranta H."/>
            <person name="LaButti K.M."/>
            <person name="Lechner B.E."/>
            <person name="Liimatainen K."/>
            <person name="Lipzen A."/>
            <person name="Lukacs Z."/>
            <person name="Mihaltcheva S."/>
            <person name="Morgado L.N."/>
            <person name="Niskanen T."/>
            <person name="Noordeloos M.E."/>
            <person name="Ohm R.A."/>
            <person name="Ortiz-Santana B."/>
            <person name="Ovrebo C."/>
            <person name="Racz N."/>
            <person name="Riley R."/>
            <person name="Savchenko A."/>
            <person name="Shiryaev A."/>
            <person name="Soop K."/>
            <person name="Spirin V."/>
            <person name="Szebenyi C."/>
            <person name="Tomsovsky M."/>
            <person name="Tulloss R.E."/>
            <person name="Uehling J."/>
            <person name="Grigoriev I.V."/>
            <person name="Vagvolgyi C."/>
            <person name="Papp T."/>
            <person name="Martin F.M."/>
            <person name="Miettinen O."/>
            <person name="Hibbett D.S."/>
            <person name="Nagy L.G."/>
        </authorList>
    </citation>
    <scope>NUCLEOTIDE SEQUENCE [LARGE SCALE GENOMIC DNA]</scope>
    <source>
        <strain evidence="5 6">CBS 962.96</strain>
    </source>
</reference>
<dbReference type="AlphaFoldDB" id="A0A4S8LF79"/>
<dbReference type="Pfam" id="PF04082">
    <property type="entry name" value="Fungal_trans"/>
    <property type="match status" value="1"/>
</dbReference>
<feature type="domain" description="Xylanolytic transcriptional activator regulatory" evidence="4">
    <location>
        <begin position="77"/>
        <end position="143"/>
    </location>
</feature>
<dbReference type="GO" id="GO:0006351">
    <property type="term" value="P:DNA-templated transcription"/>
    <property type="evidence" value="ECO:0007669"/>
    <property type="project" value="InterPro"/>
</dbReference>
<dbReference type="InterPro" id="IPR051127">
    <property type="entry name" value="Fungal_SecMet_Regulators"/>
</dbReference>
<accession>A0A4S8LF79</accession>
<evidence type="ECO:0000256" key="2">
    <source>
        <dbReference type="ARBA" id="ARBA00023163"/>
    </source>
</evidence>
<keyword evidence="2" id="KW-0804">Transcription</keyword>
<gene>
    <name evidence="5" type="ORF">K435DRAFT_867581</name>
</gene>
<protein>
    <recommendedName>
        <fullName evidence="4">Xylanolytic transcriptional activator regulatory domain-containing protein</fullName>
    </recommendedName>
</protein>
<dbReference type="CDD" id="cd12148">
    <property type="entry name" value="fungal_TF_MHR"/>
    <property type="match status" value="1"/>
</dbReference>
<proteinExistence type="predicted"/>
<evidence type="ECO:0000256" key="1">
    <source>
        <dbReference type="ARBA" id="ARBA00023015"/>
    </source>
</evidence>
<dbReference type="Proteomes" id="UP000297245">
    <property type="component" value="Unassembled WGS sequence"/>
</dbReference>
<keyword evidence="3" id="KW-0539">Nucleus</keyword>
<dbReference type="GO" id="GO:0008270">
    <property type="term" value="F:zinc ion binding"/>
    <property type="evidence" value="ECO:0007669"/>
    <property type="project" value="InterPro"/>
</dbReference>
<dbReference type="GO" id="GO:0003677">
    <property type="term" value="F:DNA binding"/>
    <property type="evidence" value="ECO:0007669"/>
    <property type="project" value="InterPro"/>
</dbReference>
<evidence type="ECO:0000256" key="3">
    <source>
        <dbReference type="ARBA" id="ARBA00023242"/>
    </source>
</evidence>
<evidence type="ECO:0000259" key="4">
    <source>
        <dbReference type="Pfam" id="PF04082"/>
    </source>
</evidence>